<evidence type="ECO:0000256" key="3">
    <source>
        <dbReference type="ARBA" id="ARBA00022801"/>
    </source>
</evidence>
<dbReference type="GO" id="GO:0006637">
    <property type="term" value="P:acyl-CoA metabolic process"/>
    <property type="evidence" value="ECO:0007669"/>
    <property type="project" value="TreeGrafter"/>
</dbReference>
<keyword evidence="4" id="KW-0809">Transit peptide</keyword>
<sequence length="405" mass="45842">MYHSPVTNALWEARSSIFERMIDAGAAGKEQQPPQTELLTKTPAQSRTSIVYKFSTDDILREQYRDPWNEVRIGKLLEDLDALAGTIAVKHCSDEDSTTRPLLLVTASVDKMELKKPIRVDTDLKIAGAVTYVGRSSIDIQIEVTQVDQGNFDSDMQSDSIALTANFTFVARDSMTGKSAPVNRLSPETEKEKQLFGEREAWDKLRKRKREEQKGVLENGIHKLAVEAERLNALLAEGRVFSDLPALADRDSILLKDTRLENSLICQPQQRNLHGRIFGGFLMHRAFELAFSTAYAFVGQRPCFLEVDHVDFLKPVDVGDFLRFKSCVLYTQLDNPEQPLVNVEVVAHVTRPELRKSEVSNTFHFTFTVCSDALKNGWKIRHVVPSTEEEARRILERMDAEGLFD</sequence>
<feature type="domain" description="HotDog ACOT-type" evidence="5">
    <location>
        <begin position="50"/>
        <end position="175"/>
    </location>
</feature>
<keyword evidence="3" id="KW-0378">Hydrolase</keyword>
<dbReference type="SUPFAM" id="SSF54637">
    <property type="entry name" value="Thioesterase/thiol ester dehydrase-isomerase"/>
    <property type="match status" value="2"/>
</dbReference>
<dbReference type="OrthoDB" id="331699at2759"/>
<evidence type="ECO:0000259" key="5">
    <source>
        <dbReference type="PROSITE" id="PS51770"/>
    </source>
</evidence>
<dbReference type="AlphaFoldDB" id="A0A6G1DNG2"/>
<organism evidence="6 7">
    <name type="scientific">Oryza meyeriana var. granulata</name>
    <dbReference type="NCBI Taxonomy" id="110450"/>
    <lineage>
        <taxon>Eukaryota</taxon>
        <taxon>Viridiplantae</taxon>
        <taxon>Streptophyta</taxon>
        <taxon>Embryophyta</taxon>
        <taxon>Tracheophyta</taxon>
        <taxon>Spermatophyta</taxon>
        <taxon>Magnoliopsida</taxon>
        <taxon>Liliopsida</taxon>
        <taxon>Poales</taxon>
        <taxon>Poaceae</taxon>
        <taxon>BOP clade</taxon>
        <taxon>Oryzoideae</taxon>
        <taxon>Oryzeae</taxon>
        <taxon>Oryzinae</taxon>
        <taxon>Oryza</taxon>
        <taxon>Oryza meyeriana</taxon>
    </lineage>
</organism>
<dbReference type="InterPro" id="IPR029069">
    <property type="entry name" value="HotDog_dom_sf"/>
</dbReference>
<dbReference type="InterPro" id="IPR033120">
    <property type="entry name" value="HOTDOG_ACOT"/>
</dbReference>
<evidence type="ECO:0000313" key="7">
    <source>
        <dbReference type="Proteomes" id="UP000479710"/>
    </source>
</evidence>
<dbReference type="FunFam" id="3.10.129.10:FF:000023">
    <property type="entry name" value="Acyl-coenzyme A thioesterase 9, mitochondrial"/>
    <property type="match status" value="1"/>
</dbReference>
<evidence type="ECO:0000256" key="2">
    <source>
        <dbReference type="ARBA" id="ARBA00022737"/>
    </source>
</evidence>
<dbReference type="PANTHER" id="PTHR12655">
    <property type="entry name" value="ACYL-COA THIOESTERASE"/>
    <property type="match status" value="1"/>
</dbReference>
<keyword evidence="2" id="KW-0677">Repeat</keyword>
<dbReference type="EMBL" id="SPHZ02000006">
    <property type="protein sequence ID" value="KAF0914037.1"/>
    <property type="molecule type" value="Genomic_DNA"/>
</dbReference>
<dbReference type="PROSITE" id="PS51770">
    <property type="entry name" value="HOTDOG_ACOT"/>
    <property type="match status" value="2"/>
</dbReference>
<accession>A0A6G1DNG2</accession>
<comment type="similarity">
    <text evidence="1">Belongs to the acyl coenzyme A hydrolase family.</text>
</comment>
<dbReference type="Pfam" id="PF03061">
    <property type="entry name" value="4HBT"/>
    <property type="match status" value="1"/>
</dbReference>
<evidence type="ECO:0000256" key="4">
    <source>
        <dbReference type="ARBA" id="ARBA00022946"/>
    </source>
</evidence>
<dbReference type="Proteomes" id="UP000479710">
    <property type="component" value="Unassembled WGS sequence"/>
</dbReference>
<keyword evidence="7" id="KW-1185">Reference proteome</keyword>
<protein>
    <recommendedName>
        <fullName evidence="5">HotDog ACOT-type domain-containing protein</fullName>
    </recommendedName>
</protein>
<dbReference type="PANTHER" id="PTHR12655:SF0">
    <property type="entry name" value="ACYL-COENZYME A THIOESTERASE 9, MITOCHONDRIAL"/>
    <property type="match status" value="1"/>
</dbReference>
<evidence type="ECO:0000313" key="6">
    <source>
        <dbReference type="EMBL" id="KAF0914037.1"/>
    </source>
</evidence>
<reference evidence="6 7" key="1">
    <citation type="submission" date="2019-11" db="EMBL/GenBank/DDBJ databases">
        <title>Whole genome sequence of Oryza granulata.</title>
        <authorList>
            <person name="Li W."/>
        </authorList>
    </citation>
    <scope>NUCLEOTIDE SEQUENCE [LARGE SCALE GENOMIC DNA]</scope>
    <source>
        <strain evidence="7">cv. Menghai</strain>
        <tissue evidence="6">Leaf</tissue>
    </source>
</reference>
<feature type="domain" description="HotDog ACOT-type" evidence="5">
    <location>
        <begin position="256"/>
        <end position="373"/>
    </location>
</feature>
<name>A0A6G1DNG2_9ORYZ</name>
<dbReference type="FunFam" id="3.10.129.10:FF:000031">
    <property type="entry name" value="Acyl-coenzyme A thioesterase 9, mitochondrial"/>
    <property type="match status" value="1"/>
</dbReference>
<gene>
    <name evidence="6" type="ORF">E2562_026457</name>
</gene>
<dbReference type="InterPro" id="IPR006683">
    <property type="entry name" value="Thioestr_dom"/>
</dbReference>
<dbReference type="CDD" id="cd03442">
    <property type="entry name" value="BFIT_BACH"/>
    <property type="match status" value="2"/>
</dbReference>
<dbReference type="Gene3D" id="3.10.129.10">
    <property type="entry name" value="Hotdog Thioesterase"/>
    <property type="match status" value="2"/>
</dbReference>
<evidence type="ECO:0000256" key="1">
    <source>
        <dbReference type="ARBA" id="ARBA00010458"/>
    </source>
</evidence>
<comment type="caution">
    <text evidence="6">The sequence shown here is derived from an EMBL/GenBank/DDBJ whole genome shotgun (WGS) entry which is preliminary data.</text>
</comment>
<proteinExistence type="inferred from homology"/>
<dbReference type="GO" id="GO:0047617">
    <property type="term" value="F:fatty acyl-CoA hydrolase activity"/>
    <property type="evidence" value="ECO:0007669"/>
    <property type="project" value="TreeGrafter"/>
</dbReference>